<dbReference type="PROSITE" id="PS00455">
    <property type="entry name" value="AMP_BINDING"/>
    <property type="match status" value="1"/>
</dbReference>
<dbReference type="PANTHER" id="PTHR43767:SF1">
    <property type="entry name" value="NONRIBOSOMAL PEPTIDE SYNTHASE PES1 (EUROFUNG)-RELATED"/>
    <property type="match status" value="1"/>
</dbReference>
<evidence type="ECO:0000259" key="3">
    <source>
        <dbReference type="Pfam" id="PF13193"/>
    </source>
</evidence>
<feature type="compositionally biased region" description="Acidic residues" evidence="1">
    <location>
        <begin position="344"/>
        <end position="356"/>
    </location>
</feature>
<dbReference type="PANTHER" id="PTHR43767">
    <property type="entry name" value="LONG-CHAIN-FATTY-ACID--COA LIGASE"/>
    <property type="match status" value="1"/>
</dbReference>
<feature type="compositionally biased region" description="Low complexity" evidence="1">
    <location>
        <begin position="128"/>
        <end position="141"/>
    </location>
</feature>
<keyword evidence="5" id="KW-1185">Reference proteome</keyword>
<dbReference type="Gene3D" id="3.40.50.12780">
    <property type="entry name" value="N-terminal domain of ligase-like"/>
    <property type="match status" value="1"/>
</dbReference>
<evidence type="ECO:0000259" key="2">
    <source>
        <dbReference type="Pfam" id="PF00501"/>
    </source>
</evidence>
<dbReference type="Proteomes" id="UP001596302">
    <property type="component" value="Unassembled WGS sequence"/>
</dbReference>
<evidence type="ECO:0000313" key="5">
    <source>
        <dbReference type="Proteomes" id="UP001596302"/>
    </source>
</evidence>
<dbReference type="Pfam" id="PF00501">
    <property type="entry name" value="AMP-binding"/>
    <property type="match status" value="1"/>
</dbReference>
<name>A0ABW1IZW3_9PSEU</name>
<dbReference type="InterPro" id="IPR042099">
    <property type="entry name" value="ANL_N_sf"/>
</dbReference>
<dbReference type="RefSeq" id="WP_379584078.1">
    <property type="nucleotide sequence ID" value="NZ_JBHSQW010000014.1"/>
</dbReference>
<dbReference type="InterPro" id="IPR000873">
    <property type="entry name" value="AMP-dep_synth/lig_dom"/>
</dbReference>
<dbReference type="Gene3D" id="3.30.300.30">
    <property type="match status" value="1"/>
</dbReference>
<reference evidence="5" key="1">
    <citation type="journal article" date="2019" name="Int. J. Syst. Evol. Microbiol.">
        <title>The Global Catalogue of Microorganisms (GCM) 10K type strain sequencing project: providing services to taxonomists for standard genome sequencing and annotation.</title>
        <authorList>
            <consortium name="The Broad Institute Genomics Platform"/>
            <consortium name="The Broad Institute Genome Sequencing Center for Infectious Disease"/>
            <person name="Wu L."/>
            <person name="Ma J."/>
        </authorList>
    </citation>
    <scope>NUCLEOTIDE SEQUENCE [LARGE SCALE GENOMIC DNA]</scope>
    <source>
        <strain evidence="5">CCM 8391</strain>
    </source>
</reference>
<feature type="domain" description="AMP-dependent synthetase/ligase" evidence="2">
    <location>
        <begin position="3"/>
        <end position="373"/>
    </location>
</feature>
<protein>
    <submittedName>
        <fullName evidence="4">AMP-binding protein</fullName>
    </submittedName>
</protein>
<dbReference type="InterPro" id="IPR045851">
    <property type="entry name" value="AMP-bd_C_sf"/>
</dbReference>
<dbReference type="SUPFAM" id="SSF56801">
    <property type="entry name" value="Acetyl-CoA synthetase-like"/>
    <property type="match status" value="1"/>
</dbReference>
<sequence>MLAAQRTPDDPAIIDVTAGLTLSWAEFDAAVTAEAARLRAAGVGPGDRVVVLLGNGAAFCVALFGALRADAVGVPIGPTAAPRELEIIARECTPTVIVTEPGGRLATALAPGLAGRWLPPPDVRVHPASGSGADSSVSGASDRSRGGEAIALLIHTSGTTGVPRGVQLSHRALLANREQAAAVRPSPVTPVDRVLLTLPLFHVFGLGAGLLQVCWAGATVVLTERFEPEQVLDTLVRHRTSVIAGVPSMYRALLDLPADRLREAFAGVRLCTSGGAPLPAGWLADFRAATGLDIFEGYGLTETGPVLTSTLVGGAAKPGSVGRPLPGVELRLVDSDGVPLSEREPDEQDDLSDPAEDTGLVSVRGPNLFSGYWPDGWGGPDGEGWFRTPDVGYLDADGDLHLVDRSSDLVIVSGFNVYPREIEQVLGELDAVVEAAVVGIPDERSGEAVKAVVVRAEGSELSEEDVRAHCTARLARFKVPAVITFVDALPRTPTGKVARRQL</sequence>
<dbReference type="Pfam" id="PF13193">
    <property type="entry name" value="AMP-binding_C"/>
    <property type="match status" value="1"/>
</dbReference>
<dbReference type="EMBL" id="JBHSQW010000014">
    <property type="protein sequence ID" value="MFC5994006.1"/>
    <property type="molecule type" value="Genomic_DNA"/>
</dbReference>
<feature type="region of interest" description="Disordered" evidence="1">
    <location>
        <begin position="337"/>
        <end position="358"/>
    </location>
</feature>
<organism evidence="4 5">
    <name type="scientific">Pseudonocardia hispaniensis</name>
    <dbReference type="NCBI Taxonomy" id="904933"/>
    <lineage>
        <taxon>Bacteria</taxon>
        <taxon>Bacillati</taxon>
        <taxon>Actinomycetota</taxon>
        <taxon>Actinomycetes</taxon>
        <taxon>Pseudonocardiales</taxon>
        <taxon>Pseudonocardiaceae</taxon>
        <taxon>Pseudonocardia</taxon>
    </lineage>
</organism>
<feature type="region of interest" description="Disordered" evidence="1">
    <location>
        <begin position="124"/>
        <end position="143"/>
    </location>
</feature>
<feature type="domain" description="AMP-binding enzyme C-terminal" evidence="3">
    <location>
        <begin position="421"/>
        <end position="496"/>
    </location>
</feature>
<gene>
    <name evidence="4" type="ORF">ACFQE5_07255</name>
</gene>
<proteinExistence type="predicted"/>
<evidence type="ECO:0000256" key="1">
    <source>
        <dbReference type="SAM" id="MobiDB-lite"/>
    </source>
</evidence>
<evidence type="ECO:0000313" key="4">
    <source>
        <dbReference type="EMBL" id="MFC5994006.1"/>
    </source>
</evidence>
<dbReference type="InterPro" id="IPR020845">
    <property type="entry name" value="AMP-binding_CS"/>
</dbReference>
<dbReference type="InterPro" id="IPR050237">
    <property type="entry name" value="ATP-dep_AMP-bd_enzyme"/>
</dbReference>
<accession>A0ABW1IZW3</accession>
<dbReference type="InterPro" id="IPR025110">
    <property type="entry name" value="AMP-bd_C"/>
</dbReference>
<comment type="caution">
    <text evidence="4">The sequence shown here is derived from an EMBL/GenBank/DDBJ whole genome shotgun (WGS) entry which is preliminary data.</text>
</comment>